<evidence type="ECO:0000256" key="2">
    <source>
        <dbReference type="ARBA" id="ARBA00022801"/>
    </source>
</evidence>
<dbReference type="Proteomes" id="UP000261174">
    <property type="component" value="Unassembled WGS sequence"/>
</dbReference>
<gene>
    <name evidence="5" type="ORF">DXN04_16430</name>
</gene>
<dbReference type="Gene3D" id="3.40.50.1820">
    <property type="entry name" value="alpha/beta hydrolase"/>
    <property type="match status" value="1"/>
</dbReference>
<proteinExistence type="inferred from homology"/>
<dbReference type="PROSITE" id="PS00122">
    <property type="entry name" value="CARBOXYLESTERASE_B_1"/>
    <property type="match status" value="1"/>
</dbReference>
<dbReference type="GO" id="GO:0016787">
    <property type="term" value="F:hydrolase activity"/>
    <property type="evidence" value="ECO:0007669"/>
    <property type="project" value="UniProtKB-KW"/>
</dbReference>
<dbReference type="PANTHER" id="PTHR11559">
    <property type="entry name" value="CARBOXYLESTERASE"/>
    <property type="match status" value="1"/>
</dbReference>
<name>A0A3E1P024_9BACT</name>
<evidence type="ECO:0000256" key="3">
    <source>
        <dbReference type="RuleBase" id="RU361235"/>
    </source>
</evidence>
<feature type="signal peptide" evidence="3">
    <location>
        <begin position="1"/>
        <end position="22"/>
    </location>
</feature>
<feature type="chain" id="PRO_5017495125" description="Carboxylic ester hydrolase" evidence="3">
    <location>
        <begin position="23"/>
        <end position="502"/>
    </location>
</feature>
<keyword evidence="6" id="KW-1185">Reference proteome</keyword>
<reference evidence="5 6" key="1">
    <citation type="submission" date="2018-08" db="EMBL/GenBank/DDBJ databases">
        <title>Chitinophaga sp. K20C18050901, a novel bacterium isolated from forest soil.</title>
        <authorList>
            <person name="Wang C."/>
        </authorList>
    </citation>
    <scope>NUCLEOTIDE SEQUENCE [LARGE SCALE GENOMIC DNA]</scope>
    <source>
        <strain evidence="5 6">K20C18050901</strain>
    </source>
</reference>
<dbReference type="InterPro" id="IPR029058">
    <property type="entry name" value="AB_hydrolase_fold"/>
</dbReference>
<evidence type="ECO:0000259" key="4">
    <source>
        <dbReference type="Pfam" id="PF00135"/>
    </source>
</evidence>
<evidence type="ECO:0000313" key="6">
    <source>
        <dbReference type="Proteomes" id="UP000261174"/>
    </source>
</evidence>
<dbReference type="EC" id="3.1.1.-" evidence="3"/>
<dbReference type="OrthoDB" id="9775851at2"/>
<feature type="domain" description="Carboxylesterase type B" evidence="4">
    <location>
        <begin position="26"/>
        <end position="483"/>
    </location>
</feature>
<accession>A0A3E1P024</accession>
<dbReference type="InterPro" id="IPR019826">
    <property type="entry name" value="Carboxylesterase_B_AS"/>
</dbReference>
<evidence type="ECO:0000256" key="1">
    <source>
        <dbReference type="ARBA" id="ARBA00005964"/>
    </source>
</evidence>
<keyword evidence="3" id="KW-0732">Signal</keyword>
<dbReference type="InterPro" id="IPR050309">
    <property type="entry name" value="Type-B_Carboxylest/Lipase"/>
</dbReference>
<dbReference type="EMBL" id="QTJV01000006">
    <property type="protein sequence ID" value="RFM33547.1"/>
    <property type="molecule type" value="Genomic_DNA"/>
</dbReference>
<comment type="similarity">
    <text evidence="1 3">Belongs to the type-B carboxylesterase/lipase family.</text>
</comment>
<dbReference type="SUPFAM" id="SSF53474">
    <property type="entry name" value="alpha/beta-Hydrolases"/>
    <property type="match status" value="1"/>
</dbReference>
<sequence>MPNMIKAGILLLLVSGILSSNANLDTIKVDGGSISGTYNEDIHIYKGIPFAAPPIGDLRWKAPQPVIPWEGTKSCNTFGPSAVQGPPTPFGPWSEEYLIPKEPISEDCLYLNVWTGAKSPSEKRPVIVYIYGGAFAGGGSACPVYDGTAMAKKGLVYVSFNYRVGIFGFMAHPELSAESPAHASGNYGLLDQIAALKWVHRNIAAFGGDPENVTIAGQSAGAMSVHCLVASPLGKGLFKRAIAESGAMFGKSMTTLKQGEEKGAALGTGIAELRKLSAAALLQKQWQGRGPIIDTYVLPESLSDIFEAGKENKVDLLTGWNEDDGVDFSTITAADFKADIAGEYGNDAAKLLSYYKPDSDVDMPGVQTRYSRDLVFGVQNYTWAGVQARRGKVYVYNFTRKLPATGEYIKYGAFHTGEVAYAYNNLKFVKRCPFEKVDYQLAEVMSSYWANFVKTGDPNGKGLPAWKQYDEKGYATQILGEQVKTERLRTRDVLEILQRHLY</sequence>
<comment type="caution">
    <text evidence="5">The sequence shown here is derived from an EMBL/GenBank/DDBJ whole genome shotgun (WGS) entry which is preliminary data.</text>
</comment>
<keyword evidence="2 3" id="KW-0378">Hydrolase</keyword>
<protein>
    <recommendedName>
        <fullName evidence="3">Carboxylic ester hydrolase</fullName>
        <ecNumber evidence="3">3.1.1.-</ecNumber>
    </recommendedName>
</protein>
<dbReference type="InterPro" id="IPR002018">
    <property type="entry name" value="CarbesteraseB"/>
</dbReference>
<evidence type="ECO:0000313" key="5">
    <source>
        <dbReference type="EMBL" id="RFM33547.1"/>
    </source>
</evidence>
<dbReference type="AlphaFoldDB" id="A0A3E1P024"/>
<organism evidence="5 6">
    <name type="scientific">Chitinophaga silvisoli</name>
    <dbReference type="NCBI Taxonomy" id="2291814"/>
    <lineage>
        <taxon>Bacteria</taxon>
        <taxon>Pseudomonadati</taxon>
        <taxon>Bacteroidota</taxon>
        <taxon>Chitinophagia</taxon>
        <taxon>Chitinophagales</taxon>
        <taxon>Chitinophagaceae</taxon>
        <taxon>Chitinophaga</taxon>
    </lineage>
</organism>
<dbReference type="Pfam" id="PF00135">
    <property type="entry name" value="COesterase"/>
    <property type="match status" value="1"/>
</dbReference>